<protein>
    <submittedName>
        <fullName evidence="1">Aldose epimerase</fullName>
    </submittedName>
</protein>
<dbReference type="SUPFAM" id="SSF74650">
    <property type="entry name" value="Galactose mutarotase-like"/>
    <property type="match status" value="1"/>
</dbReference>
<dbReference type="GO" id="GO:0030246">
    <property type="term" value="F:carbohydrate binding"/>
    <property type="evidence" value="ECO:0007669"/>
    <property type="project" value="InterPro"/>
</dbReference>
<evidence type="ECO:0000313" key="2">
    <source>
        <dbReference type="Proteomes" id="UP000195897"/>
    </source>
</evidence>
<dbReference type="EMBL" id="NFKK01000021">
    <property type="protein sequence ID" value="OUP51516.1"/>
    <property type="molecule type" value="Genomic_DNA"/>
</dbReference>
<dbReference type="InterPro" id="IPR011013">
    <property type="entry name" value="Gal_mutarotase_sf_dom"/>
</dbReference>
<dbReference type="InterPro" id="IPR037481">
    <property type="entry name" value="LacX"/>
</dbReference>
<dbReference type="CDD" id="cd09024">
    <property type="entry name" value="Aldose_epim_lacX"/>
    <property type="match status" value="1"/>
</dbReference>
<dbReference type="AlphaFoldDB" id="A0A1Y4L4D5"/>
<dbReference type="Pfam" id="PF01263">
    <property type="entry name" value="Aldose_epim"/>
    <property type="match status" value="1"/>
</dbReference>
<dbReference type="GO" id="GO:0016853">
    <property type="term" value="F:isomerase activity"/>
    <property type="evidence" value="ECO:0007669"/>
    <property type="project" value="InterPro"/>
</dbReference>
<gene>
    <name evidence="1" type="ORF">B5F17_12905</name>
</gene>
<name>A0A1Y4L4D5_9FIRM</name>
<dbReference type="RefSeq" id="WP_087374439.1">
    <property type="nucleotide sequence ID" value="NZ_NFKK01000021.1"/>
</dbReference>
<reference evidence="2" key="1">
    <citation type="submission" date="2017-04" db="EMBL/GenBank/DDBJ databases">
        <title>Function of individual gut microbiota members based on whole genome sequencing of pure cultures obtained from chicken caecum.</title>
        <authorList>
            <person name="Medvecky M."/>
            <person name="Cejkova D."/>
            <person name="Polansky O."/>
            <person name="Karasova D."/>
            <person name="Kubasova T."/>
            <person name="Cizek A."/>
            <person name="Rychlik I."/>
        </authorList>
    </citation>
    <scope>NUCLEOTIDE SEQUENCE [LARGE SCALE GENOMIC DNA]</scope>
    <source>
        <strain evidence="2">An180</strain>
    </source>
</reference>
<comment type="caution">
    <text evidence="1">The sequence shown here is derived from an EMBL/GenBank/DDBJ whole genome shotgun (WGS) entry which is preliminary data.</text>
</comment>
<proteinExistence type="predicted"/>
<sequence length="291" mass="33734">MLYAIQNSKLLLAVDSLGVQMMHLQTVDGREYLWQGDAAYWPDRAPVLFPFIGRLTHNRYRYEGQEYPMGIHGFAAQQEFACRTHDPDRLVLELTDNPETHKQYPFSFSLAITYQLVEDRVEISYQVENHSEKVMCFGIGGHPGFRVPLEEGEQFTDYVLEFTGSCQPDRVGFTPEVYLSGHDQAYPLVEGKLLPLRHDLFDEDAIILKNMSREVTLRSRTSVHGVRVTYPDMPYLGIWHWPKTDAPYVCIEPWTSLPARQDVIEDFECKSDMIHLMPGKTYTNCWCIRIF</sequence>
<accession>A0A1Y4L4D5</accession>
<dbReference type="InterPro" id="IPR008183">
    <property type="entry name" value="Aldose_1/G6P_1-epimerase"/>
</dbReference>
<dbReference type="InterPro" id="IPR014718">
    <property type="entry name" value="GH-type_carb-bd"/>
</dbReference>
<dbReference type="Gene3D" id="2.70.98.10">
    <property type="match status" value="1"/>
</dbReference>
<dbReference type="Proteomes" id="UP000195897">
    <property type="component" value="Unassembled WGS sequence"/>
</dbReference>
<dbReference type="GO" id="GO:0005975">
    <property type="term" value="P:carbohydrate metabolic process"/>
    <property type="evidence" value="ECO:0007669"/>
    <property type="project" value="InterPro"/>
</dbReference>
<evidence type="ECO:0000313" key="1">
    <source>
        <dbReference type="EMBL" id="OUP51516.1"/>
    </source>
</evidence>
<organism evidence="1 2">
    <name type="scientific">Butyricicoccus pullicaecorum</name>
    <dbReference type="NCBI Taxonomy" id="501571"/>
    <lineage>
        <taxon>Bacteria</taxon>
        <taxon>Bacillati</taxon>
        <taxon>Bacillota</taxon>
        <taxon>Clostridia</taxon>
        <taxon>Eubacteriales</taxon>
        <taxon>Butyricicoccaceae</taxon>
        <taxon>Butyricicoccus</taxon>
    </lineage>
</organism>